<reference evidence="9" key="1">
    <citation type="journal article" date="2019" name="Int. J. Syst. Evol. Microbiol.">
        <title>The Global Catalogue of Microorganisms (GCM) 10K type strain sequencing project: providing services to taxonomists for standard genome sequencing and annotation.</title>
        <authorList>
            <consortium name="The Broad Institute Genomics Platform"/>
            <consortium name="The Broad Institute Genome Sequencing Center for Infectious Disease"/>
            <person name="Wu L."/>
            <person name="Ma J."/>
        </authorList>
    </citation>
    <scope>NUCLEOTIDE SEQUENCE [LARGE SCALE GENOMIC DNA]</scope>
    <source>
        <strain evidence="9">KCTC 23723</strain>
    </source>
</reference>
<dbReference type="SUPFAM" id="SSF75005">
    <property type="entry name" value="Arabinanase/levansucrase/invertase"/>
    <property type="match status" value="1"/>
</dbReference>
<name>A0ABQ2WDH5_9ALTE</name>
<dbReference type="CDD" id="cd18618">
    <property type="entry name" value="GH43_Xsa43E-like"/>
    <property type="match status" value="1"/>
</dbReference>
<dbReference type="PANTHER" id="PTHR43772:SF2">
    <property type="entry name" value="PUTATIVE (AFU_ORTHOLOGUE AFUA_2G04480)-RELATED"/>
    <property type="match status" value="1"/>
</dbReference>
<evidence type="ECO:0000256" key="5">
    <source>
        <dbReference type="ARBA" id="ARBA00023295"/>
    </source>
</evidence>
<accession>A0ABQ2WDH5</accession>
<evidence type="ECO:0000256" key="1">
    <source>
        <dbReference type="ARBA" id="ARBA00009865"/>
    </source>
</evidence>
<keyword evidence="4" id="KW-0119">Carbohydrate metabolism</keyword>
<dbReference type="EMBL" id="BMYR01000001">
    <property type="protein sequence ID" value="GGW49870.1"/>
    <property type="molecule type" value="Genomic_DNA"/>
</dbReference>
<evidence type="ECO:0000256" key="2">
    <source>
        <dbReference type="ARBA" id="ARBA00022651"/>
    </source>
</evidence>
<dbReference type="Proteomes" id="UP000634667">
    <property type="component" value="Unassembled WGS sequence"/>
</dbReference>
<dbReference type="Gene3D" id="2.115.10.20">
    <property type="entry name" value="Glycosyl hydrolase domain, family 43"/>
    <property type="match status" value="1"/>
</dbReference>
<dbReference type="InterPro" id="IPR006710">
    <property type="entry name" value="Glyco_hydro_43"/>
</dbReference>
<keyword evidence="2" id="KW-0624">Polysaccharide degradation</keyword>
<keyword evidence="3 6" id="KW-0378">Hydrolase</keyword>
<proteinExistence type="inferred from homology"/>
<feature type="chain" id="PRO_5046298289" evidence="7">
    <location>
        <begin position="40"/>
        <end position="389"/>
    </location>
</feature>
<evidence type="ECO:0000256" key="3">
    <source>
        <dbReference type="ARBA" id="ARBA00022801"/>
    </source>
</evidence>
<feature type="signal peptide" evidence="7">
    <location>
        <begin position="1"/>
        <end position="39"/>
    </location>
</feature>
<comment type="similarity">
    <text evidence="1 6">Belongs to the glycosyl hydrolase 43 family.</text>
</comment>
<dbReference type="InterPro" id="IPR023296">
    <property type="entry name" value="Glyco_hydro_beta-prop_sf"/>
</dbReference>
<keyword evidence="2" id="KW-0858">Xylan degradation</keyword>
<keyword evidence="7" id="KW-0732">Signal</keyword>
<protein>
    <submittedName>
        <fullName evidence="8">Glycoside hydrolase</fullName>
    </submittedName>
</protein>
<comment type="caution">
    <text evidence="8">The sequence shown here is derived from an EMBL/GenBank/DDBJ whole genome shotgun (WGS) entry which is preliminary data.</text>
</comment>
<dbReference type="InterPro" id="IPR052176">
    <property type="entry name" value="Glycosyl_Hydrlase_43_Enz"/>
</dbReference>
<keyword evidence="9" id="KW-1185">Reference proteome</keyword>
<gene>
    <name evidence="8" type="ORF">GCM10008111_02080</name>
</gene>
<evidence type="ECO:0000256" key="6">
    <source>
        <dbReference type="RuleBase" id="RU361187"/>
    </source>
</evidence>
<keyword evidence="5 6" id="KW-0326">Glycosidase</keyword>
<dbReference type="GO" id="GO:0016787">
    <property type="term" value="F:hydrolase activity"/>
    <property type="evidence" value="ECO:0007669"/>
    <property type="project" value="UniProtKB-KW"/>
</dbReference>
<evidence type="ECO:0000256" key="7">
    <source>
        <dbReference type="SAM" id="SignalP"/>
    </source>
</evidence>
<dbReference type="RefSeq" id="WP_189479564.1">
    <property type="nucleotide sequence ID" value="NZ_BMYR01000001.1"/>
</dbReference>
<evidence type="ECO:0000313" key="9">
    <source>
        <dbReference type="Proteomes" id="UP000634667"/>
    </source>
</evidence>
<dbReference type="PANTHER" id="PTHR43772">
    <property type="entry name" value="ENDO-1,4-BETA-XYLANASE"/>
    <property type="match status" value="1"/>
</dbReference>
<organism evidence="8 9">
    <name type="scientific">Alishewanella tabrizica</name>
    <dbReference type="NCBI Taxonomy" id="671278"/>
    <lineage>
        <taxon>Bacteria</taxon>
        <taxon>Pseudomonadati</taxon>
        <taxon>Pseudomonadota</taxon>
        <taxon>Gammaproteobacteria</taxon>
        <taxon>Alteromonadales</taxon>
        <taxon>Alteromonadaceae</taxon>
        <taxon>Alishewanella</taxon>
    </lineage>
</organism>
<dbReference type="Pfam" id="PF04616">
    <property type="entry name" value="Glyco_hydro_43"/>
    <property type="match status" value="1"/>
</dbReference>
<sequence>MLGVKKNLNLNCLRDCTRWRQLGIAILLGGVINAPTAFAADKTNTAERAPTHFDNPIIKYDTADPTNEAGAFIYTADPAVMVVDGTVYLYSTHDEQSVEGKDYRMYDYRLWTSQDLIRWENKGTVLRYSDFAWARGDEKTGNAYAHHVIHRKDASGKSTYYFYAAVEGGQTGDQFGFSIGVAVSDSPEGPFTDPRGMPMILLEDTAQDKAHSWRNIDPAVFIDDDGKAYLYWGNKQLWWVELDADLIHLKGERYTLDPADKMQNRDTRQVKINRVDTLPNFEEGPYLSKHNGLYYLVYAAGFPESLAYATSTAATGPWQYQGIIMDPLPNTTTIHPAMFEFNGNTYLAYHSADLPGGGNYRRSVSMDRVYFNADGTIKPIVRTVKGRAK</sequence>
<evidence type="ECO:0000256" key="4">
    <source>
        <dbReference type="ARBA" id="ARBA00023277"/>
    </source>
</evidence>
<evidence type="ECO:0000313" key="8">
    <source>
        <dbReference type="EMBL" id="GGW49870.1"/>
    </source>
</evidence>